<evidence type="ECO:0000313" key="2">
    <source>
        <dbReference type="EMBL" id="MBW0581611.1"/>
    </source>
</evidence>
<reference evidence="2" key="1">
    <citation type="submission" date="2021-03" db="EMBL/GenBank/DDBJ databases">
        <title>Draft genome sequence of rust myrtle Austropuccinia psidii MF-1, a brazilian biotype.</title>
        <authorList>
            <person name="Quecine M.C."/>
            <person name="Pachon D.M.R."/>
            <person name="Bonatelli M.L."/>
            <person name="Correr F.H."/>
            <person name="Franceschini L.M."/>
            <person name="Leite T.F."/>
            <person name="Margarido G.R.A."/>
            <person name="Almeida C.A."/>
            <person name="Ferrarezi J.A."/>
            <person name="Labate C.A."/>
        </authorList>
    </citation>
    <scope>NUCLEOTIDE SEQUENCE</scope>
    <source>
        <strain evidence="2">MF-1</strain>
    </source>
</reference>
<feature type="compositionally biased region" description="Low complexity" evidence="1">
    <location>
        <begin position="76"/>
        <end position="87"/>
    </location>
</feature>
<feature type="region of interest" description="Disordered" evidence="1">
    <location>
        <begin position="76"/>
        <end position="118"/>
    </location>
</feature>
<name>A0A9Q3KJF1_9BASI</name>
<evidence type="ECO:0000313" key="3">
    <source>
        <dbReference type="Proteomes" id="UP000765509"/>
    </source>
</evidence>
<protein>
    <submittedName>
        <fullName evidence="2">Uncharacterized protein</fullName>
    </submittedName>
</protein>
<comment type="caution">
    <text evidence="2">The sequence shown here is derived from an EMBL/GenBank/DDBJ whole genome shotgun (WGS) entry which is preliminary data.</text>
</comment>
<dbReference type="EMBL" id="AVOT02110411">
    <property type="protein sequence ID" value="MBW0581611.1"/>
    <property type="molecule type" value="Genomic_DNA"/>
</dbReference>
<proteinExistence type="predicted"/>
<gene>
    <name evidence="2" type="ORF">O181_121326</name>
</gene>
<feature type="compositionally biased region" description="Polar residues" evidence="1">
    <location>
        <begin position="106"/>
        <end position="118"/>
    </location>
</feature>
<keyword evidence="3" id="KW-1185">Reference proteome</keyword>
<accession>A0A9Q3KJF1</accession>
<feature type="compositionally biased region" description="Basic residues" evidence="1">
    <location>
        <begin position="89"/>
        <end position="105"/>
    </location>
</feature>
<sequence>MSGEIEHAVKCRCNHNLTLYDIANTLQDVRKRMNIWKYTPYKSSGFKEKQPFKVEFKDKPRERVAVVAKKKNSVTTVVQHTTMPTTVPRQRKKSMPLRKSKRRNPQQRILTQTLWEMP</sequence>
<evidence type="ECO:0000256" key="1">
    <source>
        <dbReference type="SAM" id="MobiDB-lite"/>
    </source>
</evidence>
<dbReference type="Proteomes" id="UP000765509">
    <property type="component" value="Unassembled WGS sequence"/>
</dbReference>
<dbReference type="AlphaFoldDB" id="A0A9Q3KJF1"/>
<organism evidence="2 3">
    <name type="scientific">Austropuccinia psidii MF-1</name>
    <dbReference type="NCBI Taxonomy" id="1389203"/>
    <lineage>
        <taxon>Eukaryota</taxon>
        <taxon>Fungi</taxon>
        <taxon>Dikarya</taxon>
        <taxon>Basidiomycota</taxon>
        <taxon>Pucciniomycotina</taxon>
        <taxon>Pucciniomycetes</taxon>
        <taxon>Pucciniales</taxon>
        <taxon>Sphaerophragmiaceae</taxon>
        <taxon>Austropuccinia</taxon>
    </lineage>
</organism>